<gene>
    <name evidence="6" type="ORF">DID88_006863</name>
</gene>
<dbReference type="SUPFAM" id="SSF51735">
    <property type="entry name" value="NAD(P)-binding Rossmann-fold domains"/>
    <property type="match status" value="1"/>
</dbReference>
<comment type="caution">
    <text evidence="6">The sequence shown here is derived from an EMBL/GenBank/DDBJ whole genome shotgun (WGS) entry which is preliminary data.</text>
</comment>
<dbReference type="Proteomes" id="UP000249056">
    <property type="component" value="Unassembled WGS sequence"/>
</dbReference>
<feature type="compositionally biased region" description="Polar residues" evidence="4">
    <location>
        <begin position="138"/>
        <end position="149"/>
    </location>
</feature>
<dbReference type="PANTHER" id="PTHR43618:SF2">
    <property type="entry name" value="CHAIN DEHYDROGENASE, PUTATIVE (AFU_ORTHOLOGUE AFUA_6G06930)-RELATED"/>
    <property type="match status" value="1"/>
</dbReference>
<dbReference type="OrthoDB" id="37659at2759"/>
<dbReference type="CDD" id="cd05233">
    <property type="entry name" value="SDR_c"/>
    <property type="match status" value="1"/>
</dbReference>
<evidence type="ECO:0000256" key="2">
    <source>
        <dbReference type="ARBA" id="ARBA00022857"/>
    </source>
</evidence>
<dbReference type="Gene3D" id="3.40.50.720">
    <property type="entry name" value="NAD(P)-binding Rossmann-like Domain"/>
    <property type="match status" value="2"/>
</dbReference>
<feature type="region of interest" description="Disordered" evidence="4">
    <location>
        <begin position="40"/>
        <end position="60"/>
    </location>
</feature>
<evidence type="ECO:0000256" key="5">
    <source>
        <dbReference type="SAM" id="Phobius"/>
    </source>
</evidence>
<dbReference type="InterPro" id="IPR052178">
    <property type="entry name" value="Sec_Metab_Biosynth_SDR"/>
</dbReference>
<proteinExistence type="inferred from homology"/>
<keyword evidence="3" id="KW-0560">Oxidoreductase</keyword>
<dbReference type="AlphaFoldDB" id="A0A395IHJ7"/>
<reference evidence="6 7" key="1">
    <citation type="submission" date="2018-06" db="EMBL/GenBank/DDBJ databases">
        <title>Genome Sequence of the Brown Rot Fungal Pathogen Monilinia fructigena.</title>
        <authorList>
            <person name="Landi L."/>
            <person name="De Miccolis Angelini R.M."/>
            <person name="Pollastro S."/>
            <person name="Abate D."/>
            <person name="Faretra F."/>
            <person name="Romanazzi G."/>
        </authorList>
    </citation>
    <scope>NUCLEOTIDE SEQUENCE [LARGE SCALE GENOMIC DNA]</scope>
    <source>
        <strain evidence="6 7">Mfrg269</strain>
    </source>
</reference>
<dbReference type="GO" id="GO:0016491">
    <property type="term" value="F:oxidoreductase activity"/>
    <property type="evidence" value="ECO:0007669"/>
    <property type="project" value="UniProtKB-KW"/>
</dbReference>
<keyword evidence="7" id="KW-1185">Reference proteome</keyword>
<dbReference type="PANTHER" id="PTHR43618">
    <property type="entry name" value="7-ALPHA-HYDROXYSTEROID DEHYDROGENASE"/>
    <property type="match status" value="1"/>
</dbReference>
<sequence length="312" mass="33710">MALVLKMRVREAYLVILSTLRISSIVFTLYLSNQSLQSSNMGKSHKYNDRDHAGLADGTALPQRAFAPRTVLERVDGGVDGEEVQDEGFNMANARRRSNSSSYTAGLKDFKTKFEQIETEPVFEEDIHGALMEELPETTRSNTNSSEGSSVDEDVKANSPTENVLVTGGTRGLGEAICLKFAAEGCNVAINYSLGWGCLFEGGCKSRVGLYFCGKGNDQGAGRAGCNHLKCCSMPYSVTKAAQLHLMKCLAATQGPKVRINAVLPGLLLTEWAYLKQVTDIGDCAQVFVDISKNSSMTGQKIQVDSGLAQNV</sequence>
<dbReference type="EMBL" id="QKRW01000054">
    <property type="protein sequence ID" value="RAL59374.1"/>
    <property type="molecule type" value="Genomic_DNA"/>
</dbReference>
<dbReference type="InterPro" id="IPR036291">
    <property type="entry name" value="NAD(P)-bd_dom_sf"/>
</dbReference>
<organism evidence="6 7">
    <name type="scientific">Monilinia fructigena</name>
    <dbReference type="NCBI Taxonomy" id="38457"/>
    <lineage>
        <taxon>Eukaryota</taxon>
        <taxon>Fungi</taxon>
        <taxon>Dikarya</taxon>
        <taxon>Ascomycota</taxon>
        <taxon>Pezizomycotina</taxon>
        <taxon>Leotiomycetes</taxon>
        <taxon>Helotiales</taxon>
        <taxon>Sclerotiniaceae</taxon>
        <taxon>Monilinia</taxon>
    </lineage>
</organism>
<feature type="transmembrane region" description="Helical" evidence="5">
    <location>
        <begin position="12"/>
        <end position="31"/>
    </location>
</feature>
<name>A0A395IHJ7_9HELO</name>
<keyword evidence="5" id="KW-0812">Transmembrane</keyword>
<evidence type="ECO:0000313" key="6">
    <source>
        <dbReference type="EMBL" id="RAL59374.1"/>
    </source>
</evidence>
<accession>A0A395IHJ7</accession>
<keyword evidence="5" id="KW-1133">Transmembrane helix</keyword>
<protein>
    <recommendedName>
        <fullName evidence="8">Ketoreductase (KR) domain-containing protein</fullName>
    </recommendedName>
</protein>
<evidence type="ECO:0000256" key="1">
    <source>
        <dbReference type="ARBA" id="ARBA00006484"/>
    </source>
</evidence>
<comment type="similarity">
    <text evidence="1">Belongs to the short-chain dehydrogenases/reductases (SDR) family.</text>
</comment>
<evidence type="ECO:0000256" key="4">
    <source>
        <dbReference type="SAM" id="MobiDB-lite"/>
    </source>
</evidence>
<keyword evidence="5" id="KW-0472">Membrane</keyword>
<evidence type="ECO:0000313" key="7">
    <source>
        <dbReference type="Proteomes" id="UP000249056"/>
    </source>
</evidence>
<keyword evidence="2" id="KW-0521">NADP</keyword>
<feature type="region of interest" description="Disordered" evidence="4">
    <location>
        <begin position="136"/>
        <end position="163"/>
    </location>
</feature>
<evidence type="ECO:0000256" key="3">
    <source>
        <dbReference type="ARBA" id="ARBA00023002"/>
    </source>
</evidence>
<evidence type="ECO:0008006" key="8">
    <source>
        <dbReference type="Google" id="ProtNLM"/>
    </source>
</evidence>